<dbReference type="EMBL" id="BRXY01000429">
    <property type="protein sequence ID" value="GMH94253.1"/>
    <property type="molecule type" value="Genomic_DNA"/>
</dbReference>
<feature type="compositionally biased region" description="Basic and acidic residues" evidence="1">
    <location>
        <begin position="186"/>
        <end position="196"/>
    </location>
</feature>
<feature type="region of interest" description="Disordered" evidence="1">
    <location>
        <begin position="169"/>
        <end position="286"/>
    </location>
</feature>
<dbReference type="AlphaFoldDB" id="A0A9W7BX01"/>
<name>A0A9W7BX01_9STRA</name>
<accession>A0A9W7BX01</accession>
<keyword evidence="3" id="KW-1185">Reference proteome</keyword>
<evidence type="ECO:0000256" key="1">
    <source>
        <dbReference type="SAM" id="MobiDB-lite"/>
    </source>
</evidence>
<dbReference type="Proteomes" id="UP001165085">
    <property type="component" value="Unassembled WGS sequence"/>
</dbReference>
<reference evidence="3" key="1">
    <citation type="journal article" date="2023" name="Commun. Biol.">
        <title>Genome analysis of Parmales, the sister group of diatoms, reveals the evolutionary specialization of diatoms from phago-mixotrophs to photoautotrophs.</title>
        <authorList>
            <person name="Ban H."/>
            <person name="Sato S."/>
            <person name="Yoshikawa S."/>
            <person name="Yamada K."/>
            <person name="Nakamura Y."/>
            <person name="Ichinomiya M."/>
            <person name="Sato N."/>
            <person name="Blanc-Mathieu R."/>
            <person name="Endo H."/>
            <person name="Kuwata A."/>
            <person name="Ogata H."/>
        </authorList>
    </citation>
    <scope>NUCLEOTIDE SEQUENCE [LARGE SCALE GENOMIC DNA]</scope>
    <source>
        <strain evidence="3">NIES 3701</strain>
    </source>
</reference>
<evidence type="ECO:0000313" key="3">
    <source>
        <dbReference type="Proteomes" id="UP001165085"/>
    </source>
</evidence>
<comment type="caution">
    <text evidence="2">The sequence shown here is derived from an EMBL/GenBank/DDBJ whole genome shotgun (WGS) entry which is preliminary data.</text>
</comment>
<sequence length="286" mass="31694">MKKTDEDKHALLLRNSQVSMEDGTATSFTRDDSLSAKLADSVKEAEKDFDIALLSLAMVEGHAKEQVISGLPYIRSQVSLALKKVLEKMEKEWEGKEEKLGSTNFALRVVNLKIVLAEYRNILERINITVANYTGRGIAEFKGLINIAKEEGLDFTHELLASLEEKDVAEVTQGRGKSSNSIVKGSNKDDEVDAIKPKPPKSPKPPKPPKPPKSPKPPKPPKPPKLLKDATEESKELKNSTNPLVLKSSKTNEEEVEMVDIKPMSNSNDDDDNDLQVNEQSLDKNI</sequence>
<organism evidence="2 3">
    <name type="scientific">Triparma strigata</name>
    <dbReference type="NCBI Taxonomy" id="1606541"/>
    <lineage>
        <taxon>Eukaryota</taxon>
        <taxon>Sar</taxon>
        <taxon>Stramenopiles</taxon>
        <taxon>Ochrophyta</taxon>
        <taxon>Bolidophyceae</taxon>
        <taxon>Parmales</taxon>
        <taxon>Triparmaceae</taxon>
        <taxon>Triparma</taxon>
    </lineage>
</organism>
<gene>
    <name evidence="2" type="ORF">TrST_g13685</name>
</gene>
<feature type="compositionally biased region" description="Polar residues" evidence="1">
    <location>
        <begin position="175"/>
        <end position="184"/>
    </location>
</feature>
<evidence type="ECO:0000313" key="2">
    <source>
        <dbReference type="EMBL" id="GMH94253.1"/>
    </source>
</evidence>
<feature type="compositionally biased region" description="Pro residues" evidence="1">
    <location>
        <begin position="200"/>
        <end position="224"/>
    </location>
</feature>
<protein>
    <submittedName>
        <fullName evidence="2">Uncharacterized protein</fullName>
    </submittedName>
</protein>
<feature type="compositionally biased region" description="Basic and acidic residues" evidence="1">
    <location>
        <begin position="226"/>
        <end position="238"/>
    </location>
</feature>
<proteinExistence type="predicted"/>